<dbReference type="Proteomes" id="UP001361239">
    <property type="component" value="Unassembled WGS sequence"/>
</dbReference>
<name>A0ABU8RX04_9SPHN</name>
<comment type="caution">
    <text evidence="1">The sequence shown here is derived from an EMBL/GenBank/DDBJ whole genome shotgun (WGS) entry which is preliminary data.</text>
</comment>
<reference evidence="1 2" key="1">
    <citation type="submission" date="2024-03" db="EMBL/GenBank/DDBJ databases">
        <authorList>
            <person name="Jo J.-H."/>
        </authorList>
    </citation>
    <scope>NUCLEOTIDE SEQUENCE [LARGE SCALE GENOMIC DNA]</scope>
    <source>
        <strain evidence="1 2">PS1R-30</strain>
    </source>
</reference>
<evidence type="ECO:0000313" key="2">
    <source>
        <dbReference type="Proteomes" id="UP001361239"/>
    </source>
</evidence>
<dbReference type="EMBL" id="JBBHJZ010000002">
    <property type="protein sequence ID" value="MEJ5977608.1"/>
    <property type="molecule type" value="Genomic_DNA"/>
</dbReference>
<accession>A0ABU8RX04</accession>
<dbReference type="RefSeq" id="WP_339587540.1">
    <property type="nucleotide sequence ID" value="NZ_JBBHJZ010000002.1"/>
</dbReference>
<gene>
    <name evidence="1" type="ORF">WG901_13245</name>
</gene>
<organism evidence="1 2">
    <name type="scientific">Novosphingobium anseongense</name>
    <dbReference type="NCBI Taxonomy" id="3133436"/>
    <lineage>
        <taxon>Bacteria</taxon>
        <taxon>Pseudomonadati</taxon>
        <taxon>Pseudomonadota</taxon>
        <taxon>Alphaproteobacteria</taxon>
        <taxon>Sphingomonadales</taxon>
        <taxon>Sphingomonadaceae</taxon>
        <taxon>Novosphingobium</taxon>
    </lineage>
</organism>
<sequence length="121" mass="13166">MSAMDHMNLLGRLEHELDDQERITMSVADLTVKLIASGTMPRLTGTRDPDAVIDGILLGMALVMEQAPEHPNAGALRRGAKAFADRLHEHARMARAMFEQNGEHPIASVLRADGNTSPTVN</sequence>
<proteinExistence type="predicted"/>
<evidence type="ECO:0000313" key="1">
    <source>
        <dbReference type="EMBL" id="MEJ5977608.1"/>
    </source>
</evidence>
<protein>
    <submittedName>
        <fullName evidence="1">Uncharacterized protein</fullName>
    </submittedName>
</protein>
<keyword evidence="2" id="KW-1185">Reference proteome</keyword>